<dbReference type="AlphaFoldDB" id="A0A8J4UH77"/>
<feature type="coiled-coil region" evidence="3">
    <location>
        <begin position="190"/>
        <end position="288"/>
    </location>
</feature>
<dbReference type="GO" id="GO:0000978">
    <property type="term" value="F:RNA polymerase II cis-regulatory region sequence-specific DNA binding"/>
    <property type="evidence" value="ECO:0007669"/>
    <property type="project" value="TreeGrafter"/>
</dbReference>
<evidence type="ECO:0000256" key="3">
    <source>
        <dbReference type="SAM" id="Coils"/>
    </source>
</evidence>
<proteinExistence type="inferred from homology"/>
<dbReference type="Proteomes" id="UP000727407">
    <property type="component" value="Unassembled WGS sequence"/>
</dbReference>
<keyword evidence="2 3" id="KW-0175">Coiled coil</keyword>
<dbReference type="PANTHER" id="PTHR19212">
    <property type="entry name" value="LEUCINE RICH REPEAT IN FLII INTERACTING PROTEIN"/>
    <property type="match status" value="1"/>
</dbReference>
<keyword evidence="5" id="KW-1185">Reference proteome</keyword>
<protein>
    <submittedName>
        <fullName evidence="4">Leucine-rich repeat flightless-interacting protein 2-like</fullName>
    </submittedName>
</protein>
<dbReference type="Gene3D" id="1.20.5.4090">
    <property type="match status" value="3"/>
</dbReference>
<comment type="caution">
    <text evidence="4">The sequence shown here is derived from an EMBL/GenBank/DDBJ whole genome shotgun (WGS) entry which is preliminary data.</text>
</comment>
<dbReference type="OrthoDB" id="10387875at2759"/>
<gene>
    <name evidence="4" type="ORF">DAT39_010394</name>
</gene>
<dbReference type="InterPro" id="IPR019139">
    <property type="entry name" value="LRRFIP1/2"/>
</dbReference>
<dbReference type="PANTHER" id="PTHR19212:SF5">
    <property type="entry name" value="LEUCINE-RICH REPEAT FLIGHTLESS-INTERACTING PROTEIN 1"/>
    <property type="match status" value="1"/>
</dbReference>
<dbReference type="EMBL" id="QNUK01000152">
    <property type="protein sequence ID" value="KAF5899904.1"/>
    <property type="molecule type" value="Genomic_DNA"/>
</dbReference>
<evidence type="ECO:0000313" key="5">
    <source>
        <dbReference type="Proteomes" id="UP000727407"/>
    </source>
</evidence>
<sequence length="294" mass="34640">MSHLQTVAFELVQSEFEANKLLLLIQDSQGEAERRLEKAMEIIYEMEKRNNYPQPKVITLQEELSLSFRMCKELMREKEREQEAQRVLESQCKEMKETLKQRDEFLKVSLAEAERKHKEVSQLESEKSELMSEMNTLRGSVQHKEEELSLTQTKFQGMSMKLSEAGRKYDKAMAFLAKMEKERCAMMYHVNHLRGTVRELEEMLSDSERKHDALKQMSLAELTMENQALQATNAELRTEQTDLRADVNRLQALVHDLETGLTETTRKFNKMTLECEQKDQELKSMETRWDMMLK</sequence>
<name>A0A8J4UH77_CLAMG</name>
<accession>A0A8J4UH77</accession>
<evidence type="ECO:0000313" key="4">
    <source>
        <dbReference type="EMBL" id="KAF5899904.1"/>
    </source>
</evidence>
<feature type="non-terminal residue" evidence="4">
    <location>
        <position position="1"/>
    </location>
</feature>
<reference evidence="4" key="1">
    <citation type="submission" date="2020-07" db="EMBL/GenBank/DDBJ databases">
        <title>Clarias magur genome sequencing, assembly and annotation.</title>
        <authorList>
            <person name="Kushwaha B."/>
            <person name="Kumar R."/>
            <person name="Das P."/>
            <person name="Joshi C.G."/>
            <person name="Kumar D."/>
            <person name="Nagpure N.S."/>
            <person name="Pandey M."/>
            <person name="Agarwal S."/>
            <person name="Srivastava S."/>
            <person name="Singh M."/>
            <person name="Sahoo L."/>
            <person name="Jayasankar P."/>
            <person name="Meher P.K."/>
            <person name="Koringa P.G."/>
            <person name="Iquebal M.A."/>
            <person name="Das S.P."/>
            <person name="Bit A."/>
            <person name="Patnaik S."/>
            <person name="Patel N."/>
            <person name="Shah T.M."/>
            <person name="Hinsu A."/>
            <person name="Jena J.K."/>
        </authorList>
    </citation>
    <scope>NUCLEOTIDE SEQUENCE</scope>
    <source>
        <strain evidence="4">CIFAMagur01</strain>
        <tissue evidence="4">Testis</tissue>
    </source>
</reference>
<comment type="similarity">
    <text evidence="1">Belongs to the LRRFIP family.</text>
</comment>
<organism evidence="4 5">
    <name type="scientific">Clarias magur</name>
    <name type="common">Asian catfish</name>
    <name type="synonym">Macropteronotus magur</name>
    <dbReference type="NCBI Taxonomy" id="1594786"/>
    <lineage>
        <taxon>Eukaryota</taxon>
        <taxon>Metazoa</taxon>
        <taxon>Chordata</taxon>
        <taxon>Craniata</taxon>
        <taxon>Vertebrata</taxon>
        <taxon>Euteleostomi</taxon>
        <taxon>Actinopterygii</taxon>
        <taxon>Neopterygii</taxon>
        <taxon>Teleostei</taxon>
        <taxon>Ostariophysi</taxon>
        <taxon>Siluriformes</taxon>
        <taxon>Clariidae</taxon>
        <taxon>Clarias</taxon>
    </lineage>
</organism>
<dbReference type="GO" id="GO:0000981">
    <property type="term" value="F:DNA-binding transcription factor activity, RNA polymerase II-specific"/>
    <property type="evidence" value="ECO:0007669"/>
    <property type="project" value="TreeGrafter"/>
</dbReference>
<evidence type="ECO:0000256" key="2">
    <source>
        <dbReference type="ARBA" id="ARBA00023054"/>
    </source>
</evidence>
<evidence type="ECO:0000256" key="1">
    <source>
        <dbReference type="ARBA" id="ARBA00008275"/>
    </source>
</evidence>
<feature type="coiled-coil region" evidence="3">
    <location>
        <begin position="71"/>
        <end position="147"/>
    </location>
</feature>